<feature type="region of interest" description="Disordered" evidence="1">
    <location>
        <begin position="1"/>
        <end position="103"/>
    </location>
</feature>
<reference evidence="2 3" key="1">
    <citation type="journal article" date="2019" name="Int. J. Syst. Evol. Microbiol.">
        <title>The Global Catalogue of Microorganisms (GCM) 10K type strain sequencing project: providing services to taxonomists for standard genome sequencing and annotation.</title>
        <authorList>
            <consortium name="The Broad Institute Genomics Platform"/>
            <consortium name="The Broad Institute Genome Sequencing Center for Infectious Disease"/>
            <person name="Wu L."/>
            <person name="Ma J."/>
        </authorList>
    </citation>
    <scope>NUCLEOTIDE SEQUENCE [LARGE SCALE GENOMIC DNA]</scope>
    <source>
        <strain evidence="2 3">JCM 14303</strain>
    </source>
</reference>
<gene>
    <name evidence="2" type="ORF">GCM10009741_10890</name>
</gene>
<keyword evidence="3" id="KW-1185">Reference proteome</keyword>
<evidence type="ECO:0000313" key="3">
    <source>
        <dbReference type="Proteomes" id="UP001500363"/>
    </source>
</evidence>
<feature type="compositionally biased region" description="Basic and acidic residues" evidence="1">
    <location>
        <begin position="11"/>
        <end position="36"/>
    </location>
</feature>
<organism evidence="2 3">
    <name type="scientific">Kribbella lupini</name>
    <dbReference type="NCBI Taxonomy" id="291602"/>
    <lineage>
        <taxon>Bacteria</taxon>
        <taxon>Bacillati</taxon>
        <taxon>Actinomycetota</taxon>
        <taxon>Actinomycetes</taxon>
        <taxon>Propionibacteriales</taxon>
        <taxon>Kribbellaceae</taxon>
        <taxon>Kribbella</taxon>
    </lineage>
</organism>
<protein>
    <submittedName>
        <fullName evidence="2">Uncharacterized protein</fullName>
    </submittedName>
</protein>
<accession>A0ABN2A9F3</accession>
<name>A0ABN2A9F3_9ACTN</name>
<evidence type="ECO:0000313" key="2">
    <source>
        <dbReference type="EMBL" id="GAA1514366.1"/>
    </source>
</evidence>
<dbReference type="Proteomes" id="UP001500363">
    <property type="component" value="Unassembled WGS sequence"/>
</dbReference>
<comment type="caution">
    <text evidence="2">The sequence shown here is derived from an EMBL/GenBank/DDBJ whole genome shotgun (WGS) entry which is preliminary data.</text>
</comment>
<proteinExistence type="predicted"/>
<dbReference type="EMBL" id="BAAANC010000001">
    <property type="protein sequence ID" value="GAA1514366.1"/>
    <property type="molecule type" value="Genomic_DNA"/>
</dbReference>
<sequence length="103" mass="11347">MRAPADDEDVERQQGEQDSDRDVPDVIVDVHRQPPERKRKWTPKVSSAGLELSGLAGGTGRGDELPDRDDDTVAKEYSPSNCHHSGGSMSEFPNRRSGTRMSV</sequence>
<evidence type="ECO:0000256" key="1">
    <source>
        <dbReference type="SAM" id="MobiDB-lite"/>
    </source>
</evidence>
<feature type="compositionally biased region" description="Acidic residues" evidence="1">
    <location>
        <begin position="1"/>
        <end position="10"/>
    </location>
</feature>